<feature type="region of interest" description="Disordered" evidence="1">
    <location>
        <begin position="79"/>
        <end position="128"/>
    </location>
</feature>
<gene>
    <name evidence="2" type="ORF">NP233_g11958</name>
</gene>
<evidence type="ECO:0000313" key="3">
    <source>
        <dbReference type="Proteomes" id="UP001213000"/>
    </source>
</evidence>
<feature type="compositionally biased region" description="Low complexity" evidence="1">
    <location>
        <begin position="212"/>
        <end position="224"/>
    </location>
</feature>
<reference evidence="2" key="1">
    <citation type="submission" date="2022-07" db="EMBL/GenBank/DDBJ databases">
        <title>Genome Sequence of Leucocoprinus birnbaumii.</title>
        <authorList>
            <person name="Buettner E."/>
        </authorList>
    </citation>
    <scope>NUCLEOTIDE SEQUENCE</scope>
    <source>
        <strain evidence="2">VT141</strain>
    </source>
</reference>
<proteinExistence type="predicted"/>
<dbReference type="EMBL" id="JANIEX010001570">
    <property type="protein sequence ID" value="KAJ3556511.1"/>
    <property type="molecule type" value="Genomic_DNA"/>
</dbReference>
<organism evidence="2 3">
    <name type="scientific">Leucocoprinus birnbaumii</name>
    <dbReference type="NCBI Taxonomy" id="56174"/>
    <lineage>
        <taxon>Eukaryota</taxon>
        <taxon>Fungi</taxon>
        <taxon>Dikarya</taxon>
        <taxon>Basidiomycota</taxon>
        <taxon>Agaricomycotina</taxon>
        <taxon>Agaricomycetes</taxon>
        <taxon>Agaricomycetidae</taxon>
        <taxon>Agaricales</taxon>
        <taxon>Agaricineae</taxon>
        <taxon>Agaricaceae</taxon>
        <taxon>Leucocoprinus</taxon>
    </lineage>
</organism>
<evidence type="ECO:0000313" key="2">
    <source>
        <dbReference type="EMBL" id="KAJ3556511.1"/>
    </source>
</evidence>
<comment type="caution">
    <text evidence="2">The sequence shown here is derived from an EMBL/GenBank/DDBJ whole genome shotgun (WGS) entry which is preliminary data.</text>
</comment>
<dbReference type="Proteomes" id="UP001213000">
    <property type="component" value="Unassembled WGS sequence"/>
</dbReference>
<feature type="region of interest" description="Disordered" evidence="1">
    <location>
        <begin position="212"/>
        <end position="276"/>
    </location>
</feature>
<keyword evidence="3" id="KW-1185">Reference proteome</keyword>
<dbReference type="AlphaFoldDB" id="A0AAD5VJ57"/>
<protein>
    <submittedName>
        <fullName evidence="2">Uncharacterized protein</fullName>
    </submittedName>
</protein>
<feature type="compositionally biased region" description="Acidic residues" evidence="1">
    <location>
        <begin position="116"/>
        <end position="126"/>
    </location>
</feature>
<name>A0AAD5VJ57_9AGAR</name>
<accession>A0AAD5VJ57</accession>
<feature type="compositionally biased region" description="Acidic residues" evidence="1">
    <location>
        <begin position="96"/>
        <end position="106"/>
    </location>
</feature>
<feature type="compositionally biased region" description="Basic residues" evidence="1">
    <location>
        <begin position="251"/>
        <end position="261"/>
    </location>
</feature>
<sequence>MANPEDFHIQVELPSPVKQTSPWDSMHELNRVTKIPFIRNARSQDWTHPRDDLLVSAASPAYIEHGLILSQKLLLSPPHPTSMHSLTQHTRGSDLSLEDSEADAEDERPQSRNGDFEDDYLEYDPDNLDRKPEDCRDALIGSHTTENFTELDENVVPPSLTRPTRIRFRSRVRITSGLNRYRHSSTRGIDSNNNTLRSLSGGADSYYCYTPSSSISGSPSSSISAPLRSRTDDEADRPGWGPLGQRVNMLAKKKNRMKKRGSTSEDGYPWVPGPDSAEDLATSRRRVGMTEASPLLIGSSKSRPDSRMMITPEHMGDYLIRSLRIVIALNIPMLSFIALRNP</sequence>
<evidence type="ECO:0000256" key="1">
    <source>
        <dbReference type="SAM" id="MobiDB-lite"/>
    </source>
</evidence>